<dbReference type="InterPro" id="IPR013324">
    <property type="entry name" value="RNA_pol_sigma_r3/r4-like"/>
</dbReference>
<dbReference type="InterPro" id="IPR013325">
    <property type="entry name" value="RNA_pol_sigma_r2"/>
</dbReference>
<dbReference type="InterPro" id="IPR039425">
    <property type="entry name" value="RNA_pol_sigma-70-like"/>
</dbReference>
<evidence type="ECO:0000313" key="8">
    <source>
        <dbReference type="Proteomes" id="UP001205748"/>
    </source>
</evidence>
<evidence type="ECO:0000256" key="3">
    <source>
        <dbReference type="ARBA" id="ARBA00023082"/>
    </source>
</evidence>
<evidence type="ECO:0000259" key="6">
    <source>
        <dbReference type="Pfam" id="PF08281"/>
    </source>
</evidence>
<accession>A0AAE3HEL1</accession>
<dbReference type="Gene3D" id="1.10.1740.10">
    <property type="match status" value="1"/>
</dbReference>
<dbReference type="CDD" id="cd06171">
    <property type="entry name" value="Sigma70_r4"/>
    <property type="match status" value="1"/>
</dbReference>
<evidence type="ECO:0000256" key="4">
    <source>
        <dbReference type="ARBA" id="ARBA00023163"/>
    </source>
</evidence>
<dbReference type="Pfam" id="PF08281">
    <property type="entry name" value="Sigma70_r4_2"/>
    <property type="match status" value="1"/>
</dbReference>
<dbReference type="SUPFAM" id="SSF88946">
    <property type="entry name" value="Sigma2 domain of RNA polymerase sigma factors"/>
    <property type="match status" value="1"/>
</dbReference>
<dbReference type="GO" id="GO:0016987">
    <property type="term" value="F:sigma factor activity"/>
    <property type="evidence" value="ECO:0007669"/>
    <property type="project" value="UniProtKB-KW"/>
</dbReference>
<dbReference type="InterPro" id="IPR007627">
    <property type="entry name" value="RNA_pol_sigma70_r2"/>
</dbReference>
<protein>
    <submittedName>
        <fullName evidence="7">RNA polymerase sigma factor</fullName>
    </submittedName>
</protein>
<comment type="caution">
    <text evidence="7">The sequence shown here is derived from an EMBL/GenBank/DDBJ whole genome shotgun (WGS) entry which is preliminary data.</text>
</comment>
<dbReference type="NCBIfam" id="TIGR02937">
    <property type="entry name" value="sigma70-ECF"/>
    <property type="match status" value="1"/>
</dbReference>
<evidence type="ECO:0000256" key="2">
    <source>
        <dbReference type="ARBA" id="ARBA00023015"/>
    </source>
</evidence>
<name>A0AAE3HEL1_9FIRM</name>
<dbReference type="EMBL" id="JANKAS010000006">
    <property type="protein sequence ID" value="MCR1899067.1"/>
    <property type="molecule type" value="Genomic_DNA"/>
</dbReference>
<keyword evidence="3" id="KW-0731">Sigma factor</keyword>
<evidence type="ECO:0000259" key="5">
    <source>
        <dbReference type="Pfam" id="PF04542"/>
    </source>
</evidence>
<dbReference type="SUPFAM" id="SSF88659">
    <property type="entry name" value="Sigma3 and sigma4 domains of RNA polymerase sigma factors"/>
    <property type="match status" value="1"/>
</dbReference>
<dbReference type="PANTHER" id="PTHR43133:SF60">
    <property type="entry name" value="RNA POLYMERASE SIGMA FACTOR SIGV"/>
    <property type="match status" value="1"/>
</dbReference>
<organism evidence="7 8">
    <name type="scientific">Irregularibacter muris</name>
    <dbReference type="NCBI Taxonomy" id="1796619"/>
    <lineage>
        <taxon>Bacteria</taxon>
        <taxon>Bacillati</taxon>
        <taxon>Bacillota</taxon>
        <taxon>Clostridia</taxon>
        <taxon>Eubacteriales</taxon>
        <taxon>Eubacteriaceae</taxon>
        <taxon>Irregularibacter</taxon>
    </lineage>
</organism>
<evidence type="ECO:0000256" key="1">
    <source>
        <dbReference type="ARBA" id="ARBA00010641"/>
    </source>
</evidence>
<comment type="similarity">
    <text evidence="1">Belongs to the sigma-70 factor family. ECF subfamily.</text>
</comment>
<dbReference type="InterPro" id="IPR014284">
    <property type="entry name" value="RNA_pol_sigma-70_dom"/>
</dbReference>
<keyword evidence="2" id="KW-0805">Transcription regulation</keyword>
<keyword evidence="4" id="KW-0804">Transcription</keyword>
<dbReference type="AlphaFoldDB" id="A0AAE3HEL1"/>
<dbReference type="RefSeq" id="WP_257531012.1">
    <property type="nucleotide sequence ID" value="NZ_JANKAS010000006.1"/>
</dbReference>
<dbReference type="Proteomes" id="UP001205748">
    <property type="component" value="Unassembled WGS sequence"/>
</dbReference>
<evidence type="ECO:0000313" key="7">
    <source>
        <dbReference type="EMBL" id="MCR1899067.1"/>
    </source>
</evidence>
<dbReference type="GO" id="GO:0006352">
    <property type="term" value="P:DNA-templated transcription initiation"/>
    <property type="evidence" value="ECO:0007669"/>
    <property type="project" value="InterPro"/>
</dbReference>
<gene>
    <name evidence="7" type="ORF">NSA47_08740</name>
</gene>
<sequence>MFNRTRKKVKTKKEVAEFEALLKPVYSELFRFIFAMTKNKVLTDDVMQNTLVKAYESFYQLKDKEKFKSWIYTIAKNETLNAFRKFSRCKETATEDDVLYNISIHQDTMEEIMIREETKNQLGTIINQLKKEYKEVIILYYYYDLTLEEISDILGSNASTIRTRHARAKKCIYDSLIREESPKKEVNL</sequence>
<keyword evidence="8" id="KW-1185">Reference proteome</keyword>
<dbReference type="Pfam" id="PF04542">
    <property type="entry name" value="Sigma70_r2"/>
    <property type="match status" value="1"/>
</dbReference>
<dbReference type="Gene3D" id="1.10.10.10">
    <property type="entry name" value="Winged helix-like DNA-binding domain superfamily/Winged helix DNA-binding domain"/>
    <property type="match status" value="1"/>
</dbReference>
<proteinExistence type="inferred from homology"/>
<dbReference type="InterPro" id="IPR036388">
    <property type="entry name" value="WH-like_DNA-bd_sf"/>
</dbReference>
<feature type="domain" description="RNA polymerase sigma-70 region 2" evidence="5">
    <location>
        <begin position="25"/>
        <end position="86"/>
    </location>
</feature>
<dbReference type="PANTHER" id="PTHR43133">
    <property type="entry name" value="RNA POLYMERASE ECF-TYPE SIGMA FACTO"/>
    <property type="match status" value="1"/>
</dbReference>
<dbReference type="InterPro" id="IPR013249">
    <property type="entry name" value="RNA_pol_sigma70_r4_t2"/>
</dbReference>
<feature type="domain" description="RNA polymerase sigma factor 70 region 4 type 2" evidence="6">
    <location>
        <begin position="120"/>
        <end position="171"/>
    </location>
</feature>
<dbReference type="GO" id="GO:0003677">
    <property type="term" value="F:DNA binding"/>
    <property type="evidence" value="ECO:0007669"/>
    <property type="project" value="InterPro"/>
</dbReference>
<reference evidence="7" key="1">
    <citation type="submission" date="2022-07" db="EMBL/GenBank/DDBJ databases">
        <title>Enhanced cultured diversity of the mouse gut microbiota enables custom-made synthetic communities.</title>
        <authorList>
            <person name="Afrizal A."/>
        </authorList>
    </citation>
    <scope>NUCLEOTIDE SEQUENCE</scope>
    <source>
        <strain evidence="7">DSM 28593</strain>
    </source>
</reference>